<proteinExistence type="predicted"/>
<dbReference type="EMBL" id="QTSX02000715">
    <property type="protein sequence ID" value="KAJ9086599.1"/>
    <property type="molecule type" value="Genomic_DNA"/>
</dbReference>
<evidence type="ECO:0000313" key="1">
    <source>
        <dbReference type="EMBL" id="KAJ9086599.1"/>
    </source>
</evidence>
<name>A0ACC2UI76_9FUNG</name>
<gene>
    <name evidence="1" type="ORF">DSO57_1002321</name>
</gene>
<sequence>MVLENSACHKERQNKIISWVKKLVEKVNLMKRKSASPFLDQSQEQHACCLKHKAYTNSKQDLWETIETVCTLTNQLYQDLEDSRAQVAALKHKLDAYSKRLDLMASTTLLREGNHSSLMEQVQSNNAARKDFGANVLARLSRLEQCHKSCNKGLLVSTHSYSVILILNTIPIDGIVAAYEGQNNNKVYRQN</sequence>
<evidence type="ECO:0000313" key="2">
    <source>
        <dbReference type="Proteomes" id="UP001165960"/>
    </source>
</evidence>
<reference evidence="1" key="1">
    <citation type="submission" date="2022-04" db="EMBL/GenBank/DDBJ databases">
        <title>Genome of the entomopathogenic fungus Entomophthora muscae.</title>
        <authorList>
            <person name="Elya C."/>
            <person name="Lovett B.R."/>
            <person name="Lee E."/>
            <person name="Macias A.M."/>
            <person name="Hajek A.E."/>
            <person name="De Bivort B.L."/>
            <person name="Kasson M.T."/>
            <person name="De Fine Licht H.H."/>
            <person name="Stajich J.E."/>
        </authorList>
    </citation>
    <scope>NUCLEOTIDE SEQUENCE</scope>
    <source>
        <strain evidence="1">Berkeley</strain>
    </source>
</reference>
<keyword evidence="2" id="KW-1185">Reference proteome</keyword>
<protein>
    <submittedName>
        <fullName evidence="1">Uncharacterized protein</fullName>
    </submittedName>
</protein>
<accession>A0ACC2UI76</accession>
<organism evidence="1 2">
    <name type="scientific">Entomophthora muscae</name>
    <dbReference type="NCBI Taxonomy" id="34485"/>
    <lineage>
        <taxon>Eukaryota</taxon>
        <taxon>Fungi</taxon>
        <taxon>Fungi incertae sedis</taxon>
        <taxon>Zoopagomycota</taxon>
        <taxon>Entomophthoromycotina</taxon>
        <taxon>Entomophthoromycetes</taxon>
        <taxon>Entomophthorales</taxon>
        <taxon>Entomophthoraceae</taxon>
        <taxon>Entomophthora</taxon>
    </lineage>
</organism>
<comment type="caution">
    <text evidence="1">The sequence shown here is derived from an EMBL/GenBank/DDBJ whole genome shotgun (WGS) entry which is preliminary data.</text>
</comment>
<dbReference type="Proteomes" id="UP001165960">
    <property type="component" value="Unassembled WGS sequence"/>
</dbReference>